<dbReference type="Proteomes" id="UP001059824">
    <property type="component" value="Chromosome"/>
</dbReference>
<evidence type="ECO:0000313" key="3">
    <source>
        <dbReference type="Proteomes" id="UP001059824"/>
    </source>
</evidence>
<accession>A0A857MMX5</accession>
<organism evidence="2 3">
    <name type="scientific">Candidatus Mycosynbacter amalyticus</name>
    <dbReference type="NCBI Taxonomy" id="2665156"/>
    <lineage>
        <taxon>Bacteria</taxon>
        <taxon>Candidatus Saccharimonadota</taxon>
        <taxon>Candidatus Saccharimonadota incertae sedis</taxon>
        <taxon>Candidatus Mycosynbacter</taxon>
    </lineage>
</organism>
<proteinExistence type="predicted"/>
<evidence type="ECO:0000313" key="2">
    <source>
        <dbReference type="EMBL" id="QHN43205.1"/>
    </source>
</evidence>
<reference evidence="2" key="1">
    <citation type="journal article" date="2021" name="Nat. Microbiol.">
        <title>Cocultivation of an ultrasmall environmental parasitic bacterium with lytic ability against bacteria associated with wastewater foams.</title>
        <authorList>
            <person name="Batinovic S."/>
            <person name="Rose J.J.A."/>
            <person name="Ratcliffe J."/>
            <person name="Seviour R.J."/>
            <person name="Petrovski S."/>
        </authorList>
    </citation>
    <scope>NUCLEOTIDE SEQUENCE</scope>
    <source>
        <strain evidence="2">JR1</strain>
    </source>
</reference>
<keyword evidence="1" id="KW-0472">Membrane</keyword>
<protein>
    <submittedName>
        <fullName evidence="2">Uncharacterized protein</fullName>
    </submittedName>
</protein>
<gene>
    <name evidence="2" type="ORF">GII36_05135</name>
</gene>
<dbReference type="AlphaFoldDB" id="A0A857MMX5"/>
<keyword evidence="3" id="KW-1185">Reference proteome</keyword>
<sequence>MDTNQTGNYNCQNVDQNAYGAGNYGTCAATAAQSSTTQPGTPDTGSFLGFVTSGSFSIILPLIVAIVVVLAATLAVTRAKHANRK</sequence>
<name>A0A857MMX5_9BACT</name>
<dbReference type="RefSeq" id="WP_260763149.1">
    <property type="nucleotide sequence ID" value="NZ_CP045921.1"/>
</dbReference>
<keyword evidence="1" id="KW-0812">Transmembrane</keyword>
<dbReference type="KEGG" id="mama:GII36_05135"/>
<evidence type="ECO:0000256" key="1">
    <source>
        <dbReference type="SAM" id="Phobius"/>
    </source>
</evidence>
<feature type="transmembrane region" description="Helical" evidence="1">
    <location>
        <begin position="56"/>
        <end position="76"/>
    </location>
</feature>
<dbReference type="EMBL" id="CP045921">
    <property type="protein sequence ID" value="QHN43205.1"/>
    <property type="molecule type" value="Genomic_DNA"/>
</dbReference>
<keyword evidence="1" id="KW-1133">Transmembrane helix</keyword>